<proteinExistence type="predicted"/>
<keyword evidence="8" id="KW-0704">Schiff base</keyword>
<keyword evidence="7" id="KW-0456">Lyase</keyword>
<dbReference type="Gene3D" id="3.30.360.110">
    <property type="entry name" value="S-adenosylmethionine decarboxylase domain"/>
    <property type="match status" value="1"/>
</dbReference>
<sequence length="130" mass="13966">MHGLHLTADLLDCACDDALLCDTAALAALCRRETAAAGLTVVAELFHRFPAPQTAPAGITGVLLLAESHLAVHTWPELRGVTLDAYVCNYSADNSARAEALIEALLRHFQPQRLCRNRLLRGALMAPPQA</sequence>
<dbReference type="InterPro" id="IPR016067">
    <property type="entry name" value="S-AdoMet_deCO2ase_core"/>
</dbReference>
<dbReference type="Gene3D" id="3.30.160.750">
    <property type="match status" value="1"/>
</dbReference>
<dbReference type="EMBL" id="JACIET010000002">
    <property type="protein sequence ID" value="MBB4013497.1"/>
    <property type="molecule type" value="Genomic_DNA"/>
</dbReference>
<dbReference type="InterPro" id="IPR042284">
    <property type="entry name" value="AdoMetDC_N"/>
</dbReference>
<evidence type="ECO:0000256" key="8">
    <source>
        <dbReference type="ARBA" id="ARBA00023270"/>
    </source>
</evidence>
<keyword evidence="2" id="KW-0210">Decarboxylase</keyword>
<evidence type="ECO:0000256" key="5">
    <source>
        <dbReference type="ARBA" id="ARBA00023115"/>
    </source>
</evidence>
<comment type="caution">
    <text evidence="10">The sequence shown here is derived from an EMBL/GenBank/DDBJ whole genome shotgun (WGS) entry which is preliminary data.</text>
</comment>
<evidence type="ECO:0000256" key="7">
    <source>
        <dbReference type="ARBA" id="ARBA00023239"/>
    </source>
</evidence>
<comment type="cofactor">
    <cofactor evidence="1">
        <name>pyruvate</name>
        <dbReference type="ChEBI" id="CHEBI:15361"/>
    </cofactor>
</comment>
<dbReference type="AlphaFoldDB" id="A0A840BT12"/>
<evidence type="ECO:0000256" key="1">
    <source>
        <dbReference type="ARBA" id="ARBA00001928"/>
    </source>
</evidence>
<dbReference type="Pfam" id="PF02675">
    <property type="entry name" value="AdoMet_dc"/>
    <property type="match status" value="1"/>
</dbReference>
<dbReference type="PANTHER" id="PTHR33866:SF2">
    <property type="entry name" value="S-ADENOSYLMETHIONINE DECARBOXYLASE PROENZYME"/>
    <property type="match status" value="1"/>
</dbReference>
<evidence type="ECO:0000256" key="4">
    <source>
        <dbReference type="ARBA" id="ARBA00023066"/>
    </source>
</evidence>
<dbReference type="SUPFAM" id="SSF56276">
    <property type="entry name" value="S-adenosylmethionine decarboxylase"/>
    <property type="match status" value="1"/>
</dbReference>
<keyword evidence="9" id="KW-0670">Pyruvate</keyword>
<dbReference type="GO" id="GO:0008295">
    <property type="term" value="P:spermidine biosynthetic process"/>
    <property type="evidence" value="ECO:0007669"/>
    <property type="project" value="UniProtKB-KW"/>
</dbReference>
<dbReference type="InterPro" id="IPR042286">
    <property type="entry name" value="AdoMetDC_C"/>
</dbReference>
<keyword evidence="6" id="KW-0865">Zymogen</keyword>
<evidence type="ECO:0000256" key="9">
    <source>
        <dbReference type="ARBA" id="ARBA00023317"/>
    </source>
</evidence>
<reference evidence="10 11" key="1">
    <citation type="submission" date="2020-08" db="EMBL/GenBank/DDBJ databases">
        <title>Genomic Encyclopedia of Type Strains, Phase IV (KMG-IV): sequencing the most valuable type-strain genomes for metagenomic binning, comparative biology and taxonomic classification.</title>
        <authorList>
            <person name="Goeker M."/>
        </authorList>
    </citation>
    <scope>NUCLEOTIDE SEQUENCE [LARGE SCALE GENOMIC DNA]</scope>
    <source>
        <strain evidence="10 11">DSM 106739</strain>
    </source>
</reference>
<keyword evidence="5" id="KW-0620">Polyamine biosynthesis</keyword>
<evidence type="ECO:0000313" key="11">
    <source>
        <dbReference type="Proteomes" id="UP000561045"/>
    </source>
</evidence>
<dbReference type="InterPro" id="IPR003826">
    <property type="entry name" value="AdoMetDC_fam_prok"/>
</dbReference>
<name>A0A840BT12_9RHOO</name>
<organism evidence="10 11">
    <name type="scientific">Niveibacterium umoris</name>
    <dbReference type="NCBI Taxonomy" id="1193620"/>
    <lineage>
        <taxon>Bacteria</taxon>
        <taxon>Pseudomonadati</taxon>
        <taxon>Pseudomonadota</taxon>
        <taxon>Betaproteobacteria</taxon>
        <taxon>Rhodocyclales</taxon>
        <taxon>Rhodocyclaceae</taxon>
        <taxon>Niveibacterium</taxon>
    </lineage>
</organism>
<keyword evidence="3" id="KW-0068">Autocatalytic cleavage</keyword>
<keyword evidence="4" id="KW-0745">Spermidine biosynthesis</keyword>
<dbReference type="GO" id="GO:0005829">
    <property type="term" value="C:cytosol"/>
    <property type="evidence" value="ECO:0007669"/>
    <property type="project" value="TreeGrafter"/>
</dbReference>
<evidence type="ECO:0000256" key="3">
    <source>
        <dbReference type="ARBA" id="ARBA00022813"/>
    </source>
</evidence>
<protein>
    <submittedName>
        <fullName evidence="10">S-adenosylmethionine decarboxylase proenzyme</fullName>
    </submittedName>
</protein>
<evidence type="ECO:0000313" key="10">
    <source>
        <dbReference type="EMBL" id="MBB4013497.1"/>
    </source>
</evidence>
<evidence type="ECO:0000256" key="6">
    <source>
        <dbReference type="ARBA" id="ARBA00023145"/>
    </source>
</evidence>
<accession>A0A840BT12</accession>
<evidence type="ECO:0000256" key="2">
    <source>
        <dbReference type="ARBA" id="ARBA00022793"/>
    </source>
</evidence>
<dbReference type="GO" id="GO:0004014">
    <property type="term" value="F:adenosylmethionine decarboxylase activity"/>
    <property type="evidence" value="ECO:0007669"/>
    <property type="project" value="InterPro"/>
</dbReference>
<dbReference type="RefSeq" id="WP_183635364.1">
    <property type="nucleotide sequence ID" value="NZ_BAABLE010000005.1"/>
</dbReference>
<dbReference type="Proteomes" id="UP000561045">
    <property type="component" value="Unassembled WGS sequence"/>
</dbReference>
<gene>
    <name evidence="10" type="ORF">GGR36_002843</name>
</gene>
<dbReference type="PANTHER" id="PTHR33866">
    <property type="entry name" value="S-ADENOSYLMETHIONINE DECARBOXYLASE PROENZYME"/>
    <property type="match status" value="1"/>
</dbReference>
<keyword evidence="11" id="KW-1185">Reference proteome</keyword>